<reference evidence="1" key="1">
    <citation type="submission" date="2020-11" db="EMBL/GenBank/DDBJ databases">
        <authorList>
            <person name="Tran Van P."/>
        </authorList>
    </citation>
    <scope>NUCLEOTIDE SEQUENCE</scope>
</reference>
<proteinExistence type="predicted"/>
<evidence type="ECO:0000313" key="1">
    <source>
        <dbReference type="EMBL" id="CAD7450988.1"/>
    </source>
</evidence>
<sequence>MIIFFRQNLDPKRVVSPQKKIHRLLAQYKALGWTETQREAVVRKARDIHYMKRMQSKYFTQLGVKANKFQKHFRPQVNF</sequence>
<accession>A0A7R9FCQ7</accession>
<dbReference type="EMBL" id="OD582267">
    <property type="protein sequence ID" value="CAD7450988.1"/>
    <property type="molecule type" value="Genomic_DNA"/>
</dbReference>
<dbReference type="PANTHER" id="PTHR13182">
    <property type="entry name" value="ZINC FINGER PROTEIN 622"/>
    <property type="match status" value="1"/>
</dbReference>
<gene>
    <name evidence="1" type="ORF">TBIB3V08_LOCUS13257</name>
</gene>
<dbReference type="PANTHER" id="PTHR13182:SF8">
    <property type="entry name" value="CYTOPLASMIC 60S SUBUNIT BIOGENESIS FACTOR ZNF622"/>
    <property type="match status" value="1"/>
</dbReference>
<dbReference type="GO" id="GO:0042273">
    <property type="term" value="P:ribosomal large subunit biogenesis"/>
    <property type="evidence" value="ECO:0007669"/>
    <property type="project" value="TreeGrafter"/>
</dbReference>
<name>A0A7R9FCQ7_9NEOP</name>
<dbReference type="AlphaFoldDB" id="A0A7R9FCQ7"/>
<dbReference type="InterPro" id="IPR040025">
    <property type="entry name" value="Znf622/Rei1/Reh1"/>
</dbReference>
<organism evidence="1">
    <name type="scientific">Timema bartmani</name>
    <dbReference type="NCBI Taxonomy" id="61472"/>
    <lineage>
        <taxon>Eukaryota</taxon>
        <taxon>Metazoa</taxon>
        <taxon>Ecdysozoa</taxon>
        <taxon>Arthropoda</taxon>
        <taxon>Hexapoda</taxon>
        <taxon>Insecta</taxon>
        <taxon>Pterygota</taxon>
        <taxon>Neoptera</taxon>
        <taxon>Polyneoptera</taxon>
        <taxon>Phasmatodea</taxon>
        <taxon>Timematodea</taxon>
        <taxon>Timematoidea</taxon>
        <taxon>Timematidae</taxon>
        <taxon>Timema</taxon>
    </lineage>
</organism>
<dbReference type="GO" id="GO:0030687">
    <property type="term" value="C:preribosome, large subunit precursor"/>
    <property type="evidence" value="ECO:0007669"/>
    <property type="project" value="TreeGrafter"/>
</dbReference>
<protein>
    <submittedName>
        <fullName evidence="1">Uncharacterized protein</fullName>
    </submittedName>
</protein>